<reference evidence="2" key="2">
    <citation type="journal article" date="2019" name="Microbiology">
        <title>PAAR proteins act as the 'sorting hat' of the type VI secretion system.</title>
        <authorList>
            <person name="Wood T.E."/>
            <person name="Howard S.A."/>
            <person name="Wettstadt S."/>
            <person name="Filloux A."/>
        </authorList>
    </citation>
    <scope>NUCLEOTIDE SEQUENCE</scope>
</reference>
<dbReference type="Proteomes" id="UP000675920">
    <property type="component" value="Unplaced"/>
</dbReference>
<dbReference type="Pfam" id="PF05488">
    <property type="entry name" value="PAAR_motif"/>
    <property type="match status" value="1"/>
</dbReference>
<protein>
    <submittedName>
        <fullName evidence="2">PAAR domain-containing protein</fullName>
    </submittedName>
</protein>
<dbReference type="OrthoDB" id="8565659at2"/>
<accession>A0A8B6X0L1</accession>
<dbReference type="Gene3D" id="2.60.200.60">
    <property type="match status" value="1"/>
</dbReference>
<dbReference type="CDD" id="cd14744">
    <property type="entry name" value="PAAR_CT_2"/>
    <property type="match status" value="1"/>
</dbReference>
<dbReference type="RefSeq" id="WP_028309872.1">
    <property type="nucleotide sequence ID" value="NZ_AXWS01000001.1"/>
</dbReference>
<evidence type="ECO:0000313" key="1">
    <source>
        <dbReference type="Proteomes" id="UP000675920"/>
    </source>
</evidence>
<dbReference type="InterPro" id="IPR008727">
    <property type="entry name" value="PAAR_motif"/>
</dbReference>
<name>A0A8B6X0L1_9BURK</name>
<organism evidence="1 2">
    <name type="scientific">Derxia gummosa DSM 723</name>
    <dbReference type="NCBI Taxonomy" id="1121388"/>
    <lineage>
        <taxon>Bacteria</taxon>
        <taxon>Pseudomonadati</taxon>
        <taxon>Pseudomonadota</taxon>
        <taxon>Betaproteobacteria</taxon>
        <taxon>Burkholderiales</taxon>
        <taxon>Alcaligenaceae</taxon>
        <taxon>Derxia</taxon>
    </lineage>
</organism>
<proteinExistence type="predicted"/>
<dbReference type="AlphaFoldDB" id="A0A8B6X0L1"/>
<keyword evidence="1" id="KW-1185">Reference proteome</keyword>
<reference evidence="2" key="3">
    <citation type="journal article" date="2021" name="mSystems">
        <title>PAAR Proteins Are Versatile Clips That Enrich the Antimicrobial Weapon Arsenals of Prokaryotes.</title>
        <authorList>
            <person name="Zhang Z."/>
            <person name="Liu Y."/>
            <person name="Zhang P."/>
            <person name="Wang J."/>
            <person name="Li D."/>
            <person name="Li Y.Z."/>
        </authorList>
    </citation>
    <scope>NUCLEOTIDE SEQUENCE</scope>
</reference>
<reference evidence="2" key="1">
    <citation type="journal article" date="2013" name="Nature">
        <title>PAAR-repeat proteins sharpen and diversify the type VI secretion system spike.</title>
        <authorList>
            <person name="Shneider M.M."/>
            <person name="Buth S.A."/>
            <person name="Ho B.T."/>
            <person name="Basler M."/>
            <person name="Mekalanos J.J."/>
            <person name="Leiman P.G."/>
        </authorList>
    </citation>
    <scope>NUCLEOTIDE SEQUENCE</scope>
</reference>
<reference evidence="2" key="4">
    <citation type="journal article" date="2023" name="Microbiol. Spectr.">
        <title>The tip protein PAAR is required for the function of the type VI secretion system.</title>
        <authorList>
            <person name="Beauvois S.G."/>
            <person name="Flaugnatti N."/>
            <person name="Ilbert M."/>
            <person name="Boyer M."/>
            <person name="Gavello-Fernandez E."/>
            <person name="Fronzes R."/>
            <person name="Jurenas D."/>
            <person name="Journet L."/>
        </authorList>
    </citation>
    <scope>NUCLEOTIDE SEQUENCE</scope>
</reference>
<sequence length="88" mass="9011">MKRPIRLGDMTSHGGCVTSVSCTTATAMGKPLARVGDQVSCPIRGHGPTVIVEGDPDWIIDGRAVALDGHRTACGAALIASVGEVERG</sequence>
<reference evidence="2" key="5">
    <citation type="submission" date="2025-08" db="UniProtKB">
        <authorList>
            <consortium name="RefSeq"/>
        </authorList>
    </citation>
    <scope>IDENTIFICATION</scope>
</reference>
<evidence type="ECO:0000313" key="2">
    <source>
        <dbReference type="RefSeq" id="WP_028309872.1"/>
    </source>
</evidence>
<dbReference type="PROSITE" id="PS51257">
    <property type="entry name" value="PROKAR_LIPOPROTEIN"/>
    <property type="match status" value="1"/>
</dbReference>